<reference evidence="1" key="1">
    <citation type="journal article" date="2020" name="Stud. Mycol.">
        <title>101 Dothideomycetes genomes: a test case for predicting lifestyles and emergence of pathogens.</title>
        <authorList>
            <person name="Haridas S."/>
            <person name="Albert R."/>
            <person name="Binder M."/>
            <person name="Bloem J."/>
            <person name="Labutti K."/>
            <person name="Salamov A."/>
            <person name="Andreopoulos B."/>
            <person name="Baker S."/>
            <person name="Barry K."/>
            <person name="Bills G."/>
            <person name="Bluhm B."/>
            <person name="Cannon C."/>
            <person name="Castanera R."/>
            <person name="Culley D."/>
            <person name="Daum C."/>
            <person name="Ezra D."/>
            <person name="Gonzalez J."/>
            <person name="Henrissat B."/>
            <person name="Kuo A."/>
            <person name="Liang C."/>
            <person name="Lipzen A."/>
            <person name="Lutzoni F."/>
            <person name="Magnuson J."/>
            <person name="Mondo S."/>
            <person name="Nolan M."/>
            <person name="Ohm R."/>
            <person name="Pangilinan J."/>
            <person name="Park H.-J."/>
            <person name="Ramirez L."/>
            <person name="Alfaro M."/>
            <person name="Sun H."/>
            <person name="Tritt A."/>
            <person name="Yoshinaga Y."/>
            <person name="Zwiers L.-H."/>
            <person name="Turgeon B."/>
            <person name="Goodwin S."/>
            <person name="Spatafora J."/>
            <person name="Crous P."/>
            <person name="Grigoriev I."/>
        </authorList>
    </citation>
    <scope>NUCLEOTIDE SEQUENCE</scope>
    <source>
        <strain evidence="1">CBS 107.79</strain>
    </source>
</reference>
<keyword evidence="2" id="KW-1185">Reference proteome</keyword>
<proteinExistence type="predicted"/>
<dbReference type="AlphaFoldDB" id="A0A6A5UV79"/>
<feature type="non-terminal residue" evidence="1">
    <location>
        <position position="1"/>
    </location>
</feature>
<evidence type="ECO:0000313" key="1">
    <source>
        <dbReference type="EMBL" id="KAF1967672.1"/>
    </source>
</evidence>
<dbReference type="Pfam" id="PF11917">
    <property type="entry name" value="DUF3435"/>
    <property type="match status" value="1"/>
</dbReference>
<dbReference type="OrthoDB" id="5426797at2759"/>
<evidence type="ECO:0000313" key="2">
    <source>
        <dbReference type="Proteomes" id="UP000800036"/>
    </source>
</evidence>
<accession>A0A6A5UV79</accession>
<gene>
    <name evidence="1" type="ORF">BU23DRAFT_482809</name>
</gene>
<sequence length="57" mass="6704">LGRVTGFKENVELYQLRRASRDNINKALLTTNQNQTMGYSSETYKKYYTPTHIARDF</sequence>
<dbReference type="EMBL" id="ML976729">
    <property type="protein sequence ID" value="KAF1967672.1"/>
    <property type="molecule type" value="Genomic_DNA"/>
</dbReference>
<dbReference type="Proteomes" id="UP000800036">
    <property type="component" value="Unassembled WGS sequence"/>
</dbReference>
<protein>
    <submittedName>
        <fullName evidence="1">Uncharacterized protein</fullName>
    </submittedName>
</protein>
<dbReference type="InterPro" id="IPR021842">
    <property type="entry name" value="DUF3435"/>
</dbReference>
<name>A0A6A5UV79_9PLEO</name>
<organism evidence="1 2">
    <name type="scientific">Bimuria novae-zelandiae CBS 107.79</name>
    <dbReference type="NCBI Taxonomy" id="1447943"/>
    <lineage>
        <taxon>Eukaryota</taxon>
        <taxon>Fungi</taxon>
        <taxon>Dikarya</taxon>
        <taxon>Ascomycota</taxon>
        <taxon>Pezizomycotina</taxon>
        <taxon>Dothideomycetes</taxon>
        <taxon>Pleosporomycetidae</taxon>
        <taxon>Pleosporales</taxon>
        <taxon>Massarineae</taxon>
        <taxon>Didymosphaeriaceae</taxon>
        <taxon>Bimuria</taxon>
    </lineage>
</organism>